<name>A0A8S9UY58_PHYIN</name>
<proteinExistence type="predicted"/>
<evidence type="ECO:0000313" key="1">
    <source>
        <dbReference type="EMBL" id="KAF4145561.1"/>
    </source>
</evidence>
<evidence type="ECO:0000313" key="2">
    <source>
        <dbReference type="Proteomes" id="UP000704712"/>
    </source>
</evidence>
<accession>A0A8S9UY58</accession>
<dbReference type="AlphaFoldDB" id="A0A8S9UY58"/>
<organism evidence="1 2">
    <name type="scientific">Phytophthora infestans</name>
    <name type="common">Potato late blight agent</name>
    <name type="synonym">Botrytis infestans</name>
    <dbReference type="NCBI Taxonomy" id="4787"/>
    <lineage>
        <taxon>Eukaryota</taxon>
        <taxon>Sar</taxon>
        <taxon>Stramenopiles</taxon>
        <taxon>Oomycota</taxon>
        <taxon>Peronosporomycetes</taxon>
        <taxon>Peronosporales</taxon>
        <taxon>Peronosporaceae</taxon>
        <taxon>Phytophthora</taxon>
    </lineage>
</organism>
<gene>
    <name evidence="1" type="ORF">GN958_ATG05236</name>
</gene>
<comment type="caution">
    <text evidence="1">The sequence shown here is derived from an EMBL/GenBank/DDBJ whole genome shotgun (WGS) entry which is preliminary data.</text>
</comment>
<protein>
    <submittedName>
        <fullName evidence="1">Uncharacterized protein</fullName>
    </submittedName>
</protein>
<dbReference type="Proteomes" id="UP000704712">
    <property type="component" value="Unassembled WGS sequence"/>
</dbReference>
<reference evidence="1" key="1">
    <citation type="submission" date="2020-03" db="EMBL/GenBank/DDBJ databases">
        <title>Hybrid Assembly of Korean Phytophthora infestans isolates.</title>
        <authorList>
            <person name="Prokchorchik M."/>
            <person name="Lee Y."/>
            <person name="Seo J."/>
            <person name="Cho J.-H."/>
            <person name="Park Y.-E."/>
            <person name="Jang D.-C."/>
            <person name="Im J.-S."/>
            <person name="Choi J.-G."/>
            <person name="Park H.-J."/>
            <person name="Lee G.-B."/>
            <person name="Lee Y.-G."/>
            <person name="Hong S.-Y."/>
            <person name="Cho K."/>
            <person name="Sohn K.H."/>
        </authorList>
    </citation>
    <scope>NUCLEOTIDE SEQUENCE</scope>
    <source>
        <strain evidence="1">KR_2_A2</strain>
    </source>
</reference>
<dbReference type="EMBL" id="JAACNO010000721">
    <property type="protein sequence ID" value="KAF4145561.1"/>
    <property type="molecule type" value="Genomic_DNA"/>
</dbReference>
<sequence>MPEAFAVIDDGAGSPPPADEPSFTRLSVHQSHEDALAAMELVKGDRHLFLYNNGSRGHNAVYICATHIACSKLMRLVRGVDDAGDESIALEESGTHGRWRFALETSGVHTGNDSEEKKSGIASALKRDVDSPLIGAGPVKCAKLLKQRYKDDAIRLRLMPDEEQLKNRKSQLRRTLQGGWEIKTPAALLEWVSGRVCQTAADFFGAPDTATFDKSVESSMDDLLVLRTFSHDVDMDGNQV</sequence>